<reference evidence="3" key="1">
    <citation type="journal article" date="2019" name="Int. J. Syst. Evol. Microbiol.">
        <title>The Global Catalogue of Microorganisms (GCM) 10K type strain sequencing project: providing services to taxonomists for standard genome sequencing and annotation.</title>
        <authorList>
            <consortium name="The Broad Institute Genomics Platform"/>
            <consortium name="The Broad Institute Genome Sequencing Center for Infectious Disease"/>
            <person name="Wu L."/>
            <person name="Ma J."/>
        </authorList>
    </citation>
    <scope>NUCLEOTIDE SEQUENCE [LARGE SCALE GENOMIC DNA]</scope>
    <source>
        <strain evidence="3">JCM 16545</strain>
    </source>
</reference>
<accession>A0ABW5E4R5</accession>
<dbReference type="Proteomes" id="UP001597297">
    <property type="component" value="Unassembled WGS sequence"/>
</dbReference>
<name>A0ABW5E4R5_9BACT</name>
<protein>
    <submittedName>
        <fullName evidence="2">Uncharacterized protein</fullName>
    </submittedName>
</protein>
<feature type="signal peptide" evidence="1">
    <location>
        <begin position="1"/>
        <end position="17"/>
    </location>
</feature>
<evidence type="ECO:0000256" key="1">
    <source>
        <dbReference type="SAM" id="SignalP"/>
    </source>
</evidence>
<proteinExistence type="predicted"/>
<evidence type="ECO:0000313" key="2">
    <source>
        <dbReference type="EMBL" id="MFD2277114.1"/>
    </source>
</evidence>
<organism evidence="2 3">
    <name type="scientific">Rubritalea spongiae</name>
    <dbReference type="NCBI Taxonomy" id="430797"/>
    <lineage>
        <taxon>Bacteria</taxon>
        <taxon>Pseudomonadati</taxon>
        <taxon>Verrucomicrobiota</taxon>
        <taxon>Verrucomicrobiia</taxon>
        <taxon>Verrucomicrobiales</taxon>
        <taxon>Rubritaleaceae</taxon>
        <taxon>Rubritalea</taxon>
    </lineage>
</organism>
<keyword evidence="3" id="KW-1185">Reference proteome</keyword>
<evidence type="ECO:0000313" key="3">
    <source>
        <dbReference type="Proteomes" id="UP001597297"/>
    </source>
</evidence>
<dbReference type="EMBL" id="JBHUJC010000039">
    <property type="protein sequence ID" value="MFD2277114.1"/>
    <property type="molecule type" value="Genomic_DNA"/>
</dbReference>
<sequence>MLKLLLIFSLISCSLYARPQSGTTTGEAVAIRSLGIKLAPPKGMKIILAGETEAVNYHFPWFQGESGIINIATIPNTKEDEDLTKAFTNHSSQMKGAIKFTGYTKAIDLPSGIPAIEAHFLGKDETRIKRLYFKNSSGSPCYIHLIPTKRDLQLITSITTSLSLIN</sequence>
<keyword evidence="1" id="KW-0732">Signal</keyword>
<comment type="caution">
    <text evidence="2">The sequence shown here is derived from an EMBL/GenBank/DDBJ whole genome shotgun (WGS) entry which is preliminary data.</text>
</comment>
<dbReference type="RefSeq" id="WP_377092591.1">
    <property type="nucleotide sequence ID" value="NZ_JBHSJM010000001.1"/>
</dbReference>
<gene>
    <name evidence="2" type="ORF">ACFSQZ_11585</name>
</gene>
<feature type="chain" id="PRO_5045694219" evidence="1">
    <location>
        <begin position="18"/>
        <end position="166"/>
    </location>
</feature>